<gene>
    <name evidence="2" type="ORF">MM415B01334_0010</name>
</gene>
<feature type="region of interest" description="Disordered" evidence="1">
    <location>
        <begin position="75"/>
        <end position="95"/>
    </location>
</feature>
<accession>A0A6M3IRT9</accession>
<evidence type="ECO:0000256" key="1">
    <source>
        <dbReference type="SAM" id="MobiDB-lite"/>
    </source>
</evidence>
<name>A0A6M3IRT9_9ZZZZ</name>
<feature type="compositionally biased region" description="Polar residues" evidence="1">
    <location>
        <begin position="85"/>
        <end position="95"/>
    </location>
</feature>
<dbReference type="AlphaFoldDB" id="A0A6M3IRT9"/>
<reference evidence="2" key="1">
    <citation type="submission" date="2020-03" db="EMBL/GenBank/DDBJ databases">
        <title>The deep terrestrial virosphere.</title>
        <authorList>
            <person name="Holmfeldt K."/>
            <person name="Nilsson E."/>
            <person name="Simone D."/>
            <person name="Lopez-Fernandez M."/>
            <person name="Wu X."/>
            <person name="de Brujin I."/>
            <person name="Lundin D."/>
            <person name="Andersson A."/>
            <person name="Bertilsson S."/>
            <person name="Dopson M."/>
        </authorList>
    </citation>
    <scope>NUCLEOTIDE SEQUENCE</scope>
    <source>
        <strain evidence="2">MM415B01334</strain>
    </source>
</reference>
<dbReference type="EMBL" id="MT141357">
    <property type="protein sequence ID" value="QJA59162.1"/>
    <property type="molecule type" value="Genomic_DNA"/>
</dbReference>
<sequence>MSPKSKLDAALDEILEHTKHRGGLLITIALARSITLRAKKLQSLANAIGEAQSARPGMRQAIEEFGVRMAGAMEGIRPDHDPVDSGSQVDGDQPE</sequence>
<organism evidence="2">
    <name type="scientific">viral metagenome</name>
    <dbReference type="NCBI Taxonomy" id="1070528"/>
    <lineage>
        <taxon>unclassified sequences</taxon>
        <taxon>metagenomes</taxon>
        <taxon>organismal metagenomes</taxon>
    </lineage>
</organism>
<evidence type="ECO:0000313" key="2">
    <source>
        <dbReference type="EMBL" id="QJA59162.1"/>
    </source>
</evidence>
<proteinExistence type="predicted"/>
<protein>
    <submittedName>
        <fullName evidence="2">Uncharacterized protein</fullName>
    </submittedName>
</protein>